<organism evidence="2 3">
    <name type="scientific">Vreelandella maris</name>
    <dbReference type="NCBI Taxonomy" id="2729617"/>
    <lineage>
        <taxon>Bacteria</taxon>
        <taxon>Pseudomonadati</taxon>
        <taxon>Pseudomonadota</taxon>
        <taxon>Gammaproteobacteria</taxon>
        <taxon>Oceanospirillales</taxon>
        <taxon>Halomonadaceae</taxon>
        <taxon>Vreelandella</taxon>
    </lineage>
</organism>
<comment type="caution">
    <text evidence="2">The sequence shown here is derived from an EMBL/GenBank/DDBJ whole genome shotgun (WGS) entry which is preliminary data.</text>
</comment>
<evidence type="ECO:0000259" key="1">
    <source>
        <dbReference type="Pfam" id="PF23981"/>
    </source>
</evidence>
<gene>
    <name evidence="2" type="ORF">HUO07_18835</name>
</gene>
<dbReference type="EMBL" id="JABWCV010000030">
    <property type="protein sequence ID" value="NVF16201.1"/>
    <property type="molecule type" value="Genomic_DNA"/>
</dbReference>
<dbReference type="AlphaFoldDB" id="A0A7Y6VB54"/>
<feature type="domain" description="DUF7305" evidence="1">
    <location>
        <begin position="401"/>
        <end position="515"/>
    </location>
</feature>
<dbReference type="RefSeq" id="WP_176304786.1">
    <property type="nucleotide sequence ID" value="NZ_JABWCV010000030.1"/>
</dbReference>
<dbReference type="Pfam" id="PF23981">
    <property type="entry name" value="DUF7305"/>
    <property type="match status" value="1"/>
</dbReference>
<evidence type="ECO:0000313" key="3">
    <source>
        <dbReference type="Proteomes" id="UP000589984"/>
    </source>
</evidence>
<protein>
    <recommendedName>
        <fullName evidence="1">DUF7305 domain-containing protein</fullName>
    </recommendedName>
</protein>
<reference evidence="2 3" key="1">
    <citation type="submission" date="2020-06" db="EMBL/GenBank/DDBJ databases">
        <title>Halomonas sp. QX-1 draft genome sequence.</title>
        <authorList>
            <person name="Qiu X."/>
        </authorList>
    </citation>
    <scope>NUCLEOTIDE SEQUENCE [LARGE SCALE GENOMIC DNA]</scope>
    <source>
        <strain evidence="2 3">QX-1</strain>
    </source>
</reference>
<dbReference type="Proteomes" id="UP000589984">
    <property type="component" value="Unassembled WGS sequence"/>
</dbReference>
<proteinExistence type="predicted"/>
<accession>A0A7Y6VB54</accession>
<dbReference type="InterPro" id="IPR055729">
    <property type="entry name" value="DUF7305"/>
</dbReference>
<evidence type="ECO:0000313" key="2">
    <source>
        <dbReference type="EMBL" id="NVF16201.1"/>
    </source>
</evidence>
<sequence length="542" mass="57811">MKQQQGAALVIVMALLSGALMLGMSGMQSALIDERLAGNYRASVQSQMSGEGFIAGAVSDENNDSLTEFLKNSLADLDDGESKTLSEDELIALSGNRLSEADSNLIVNVSRSGDQITLEAWGAQAGAKAPTVITFNASGAAQNFRSPFLACRQVLLNGSSLAASCSSNDTVCSQDPAGFISADSQTYNLLYNLGSEQGDRITLDGDADAYGNVRSQRDIILTGSSVITGNAYAQGAIIHGGGTRVWGEEVITKSSPQRCDLYLDSQGLSVEVENLKQQYGDSVGNIKMGTDKRRQWSLTPEGLFFYDEETRSSGSPVFSQCRFFDLPCILNFFVNFFRGLLGFNICNNNYVSCDSSQVGWTEHSQVIDNTIVVNNLTLTGNPTFIVSGLESDSQANPAQLRMVVEGEFNVSGGGRNGLVVEDNAHLELFVKGKTELGSNFQLGDTKPTRAGAPPLTINSSYSGVGDAVAVNSGSHLVGNIYAPGGKVSINSSRVTGSIWAQEIDALNDSRIIYNEENVVADSQAIETETAGESGNGFNWQWR</sequence>
<name>A0A7Y6VB54_9GAMM</name>
<keyword evidence="3" id="KW-1185">Reference proteome</keyword>